<sequence length="190" mass="20107">MPDNERRAEHRCINQSKRIEGQPFMLRPVAHAVSMAICSISLYVAFSVPAQAQTAAAQQLQSAGQNYNIPAGPLAPALRSLASSANVLLTFTAEQTADKTTAGLNGKYMTQAAFAALLTGTGLQSVQLENGGYILRAASVVFPASKEDEAMLPVVMVRSSARLPGDCPSLMPAVRWRAARDSACSVTSII</sequence>
<proteinExistence type="predicted"/>
<evidence type="ECO:0000256" key="1">
    <source>
        <dbReference type="ARBA" id="ARBA00022448"/>
    </source>
</evidence>
<keyword evidence="6" id="KW-1185">Reference proteome</keyword>
<dbReference type="RefSeq" id="WP_239797557.1">
    <property type="nucleotide sequence ID" value="NZ_OU912926.1"/>
</dbReference>
<evidence type="ECO:0000313" key="6">
    <source>
        <dbReference type="Proteomes" id="UP000839052"/>
    </source>
</evidence>
<dbReference type="SMART" id="SM00965">
    <property type="entry name" value="STN"/>
    <property type="match status" value="1"/>
</dbReference>
<keyword evidence="3" id="KW-0998">Cell outer membrane</keyword>
<protein>
    <recommendedName>
        <fullName evidence="4">Secretin/TonB short N-terminal domain-containing protein</fullName>
    </recommendedName>
</protein>
<keyword evidence="2" id="KW-0472">Membrane</keyword>
<accession>A0ABN8AP73</accession>
<organism evidence="5 6">
    <name type="scientific">Candidatus Nitrotoga arctica</name>
    <dbReference type="NCBI Taxonomy" id="453162"/>
    <lineage>
        <taxon>Bacteria</taxon>
        <taxon>Pseudomonadati</taxon>
        <taxon>Pseudomonadota</taxon>
        <taxon>Betaproteobacteria</taxon>
        <taxon>Nitrosomonadales</taxon>
        <taxon>Gallionellaceae</taxon>
        <taxon>Candidatus Nitrotoga</taxon>
    </lineage>
</organism>
<feature type="domain" description="Secretin/TonB short N-terminal" evidence="4">
    <location>
        <begin position="87"/>
        <end position="138"/>
    </location>
</feature>
<evidence type="ECO:0000256" key="3">
    <source>
        <dbReference type="ARBA" id="ARBA00023237"/>
    </source>
</evidence>
<keyword evidence="1" id="KW-0813">Transport</keyword>
<evidence type="ECO:0000259" key="4">
    <source>
        <dbReference type="SMART" id="SM00965"/>
    </source>
</evidence>
<gene>
    <name evidence="5" type="ORF">NTG6680_2588</name>
</gene>
<dbReference type="EMBL" id="OU912926">
    <property type="protein sequence ID" value="CAG9933837.1"/>
    <property type="molecule type" value="Genomic_DNA"/>
</dbReference>
<name>A0ABN8AP73_9PROT</name>
<evidence type="ECO:0000256" key="2">
    <source>
        <dbReference type="ARBA" id="ARBA00023136"/>
    </source>
</evidence>
<dbReference type="InterPro" id="IPR011662">
    <property type="entry name" value="Secretin/TonB_short_N"/>
</dbReference>
<dbReference type="Proteomes" id="UP000839052">
    <property type="component" value="Chromosome"/>
</dbReference>
<reference evidence="5 6" key="1">
    <citation type="submission" date="2021-10" db="EMBL/GenBank/DDBJ databases">
        <authorList>
            <person name="Koch H."/>
        </authorList>
    </citation>
    <scope>NUCLEOTIDE SEQUENCE [LARGE SCALE GENOMIC DNA]</scope>
    <source>
        <strain evidence="5">6680</strain>
    </source>
</reference>
<dbReference type="Gene3D" id="3.55.50.30">
    <property type="match status" value="1"/>
</dbReference>
<evidence type="ECO:0000313" key="5">
    <source>
        <dbReference type="EMBL" id="CAG9933837.1"/>
    </source>
</evidence>